<dbReference type="Proteomes" id="UP000298416">
    <property type="component" value="Unassembled WGS sequence"/>
</dbReference>
<dbReference type="InterPro" id="IPR025322">
    <property type="entry name" value="PADRE_dom"/>
</dbReference>
<evidence type="ECO:0000313" key="2">
    <source>
        <dbReference type="Proteomes" id="UP000298416"/>
    </source>
</evidence>
<name>A0A8X8WCJ4_SALSN</name>
<proteinExistence type="predicted"/>
<accession>A0A8X8WCJ4</accession>
<reference evidence="1" key="1">
    <citation type="submission" date="2018-01" db="EMBL/GenBank/DDBJ databases">
        <authorList>
            <person name="Mao J.F."/>
        </authorList>
    </citation>
    <scope>NUCLEOTIDE SEQUENCE</scope>
    <source>
        <strain evidence="1">Huo1</strain>
        <tissue evidence="1">Leaf</tissue>
    </source>
</reference>
<comment type="caution">
    <text evidence="1">The sequence shown here is derived from an EMBL/GenBank/DDBJ whole genome shotgun (WGS) entry which is preliminary data.</text>
</comment>
<dbReference type="AlphaFoldDB" id="A0A8X8WCJ4"/>
<dbReference type="PANTHER" id="PTHR33148:SF6">
    <property type="entry name" value="DUF4228 DOMAIN-CONTAINING PROTEIN"/>
    <property type="match status" value="1"/>
</dbReference>
<protein>
    <submittedName>
        <fullName evidence="1">Uncharacterized protein</fullName>
    </submittedName>
</protein>
<reference evidence="1" key="2">
    <citation type="submission" date="2020-08" db="EMBL/GenBank/DDBJ databases">
        <title>Plant Genome Project.</title>
        <authorList>
            <person name="Zhang R.-G."/>
        </authorList>
    </citation>
    <scope>NUCLEOTIDE SEQUENCE</scope>
    <source>
        <strain evidence="1">Huo1</strain>
        <tissue evidence="1">Leaf</tissue>
    </source>
</reference>
<keyword evidence="2" id="KW-1185">Reference proteome</keyword>
<sequence>MGNSIGGLILKKKRAVVMTIDGQTFKVNPPATAADVLRDYSSAHVLLESEQVKKHGIRAQHLRPEQGLKPGKIYFLVEMPKFPEARTTRRAKSLPHTSSAIERLEGLMLRQKSAVYVGPDSGSGPVRVKMTLPLAEIEKFMRESNDEAEVGQRVGKVVGNLEIYCGSVVNMEFYDCSHEPMVGPGYLA</sequence>
<dbReference type="PANTHER" id="PTHR33148">
    <property type="entry name" value="PLASTID MOVEMENT IMPAIRED PROTEIN-RELATED"/>
    <property type="match status" value="1"/>
</dbReference>
<gene>
    <name evidence="1" type="ORF">SASPL_146804</name>
</gene>
<dbReference type="Pfam" id="PF14009">
    <property type="entry name" value="PADRE"/>
    <property type="match status" value="1"/>
</dbReference>
<evidence type="ECO:0000313" key="1">
    <source>
        <dbReference type="EMBL" id="KAG6392580.1"/>
    </source>
</evidence>
<dbReference type="EMBL" id="PNBA02000018">
    <property type="protein sequence ID" value="KAG6392580.1"/>
    <property type="molecule type" value="Genomic_DNA"/>
</dbReference>
<organism evidence="1">
    <name type="scientific">Salvia splendens</name>
    <name type="common">Scarlet sage</name>
    <dbReference type="NCBI Taxonomy" id="180675"/>
    <lineage>
        <taxon>Eukaryota</taxon>
        <taxon>Viridiplantae</taxon>
        <taxon>Streptophyta</taxon>
        <taxon>Embryophyta</taxon>
        <taxon>Tracheophyta</taxon>
        <taxon>Spermatophyta</taxon>
        <taxon>Magnoliopsida</taxon>
        <taxon>eudicotyledons</taxon>
        <taxon>Gunneridae</taxon>
        <taxon>Pentapetalae</taxon>
        <taxon>asterids</taxon>
        <taxon>lamiids</taxon>
        <taxon>Lamiales</taxon>
        <taxon>Lamiaceae</taxon>
        <taxon>Nepetoideae</taxon>
        <taxon>Mentheae</taxon>
        <taxon>Salviinae</taxon>
        <taxon>Salvia</taxon>
        <taxon>Salvia subgen. Calosphace</taxon>
        <taxon>core Calosphace</taxon>
    </lineage>
</organism>